<keyword evidence="2" id="KW-0378">Hydrolase</keyword>
<dbReference type="InterPro" id="IPR020046">
    <property type="entry name" value="5-3_exonucl_a-hlix_arch_N"/>
</dbReference>
<dbReference type="RefSeq" id="WP_160586579.1">
    <property type="nucleotide sequence ID" value="NZ_BMHN01000001.1"/>
</dbReference>
<accession>A0A845Q8D2</accession>
<dbReference type="OrthoDB" id="9806424at2"/>
<evidence type="ECO:0000313" key="2">
    <source>
        <dbReference type="EMBL" id="NBG94490.1"/>
    </source>
</evidence>
<evidence type="ECO:0000313" key="3">
    <source>
        <dbReference type="Proteomes" id="UP000470384"/>
    </source>
</evidence>
<proteinExistence type="predicted"/>
<protein>
    <submittedName>
        <fullName evidence="2">Exonuclease</fullName>
    </submittedName>
</protein>
<feature type="domain" description="5'-3' exonuclease alpha-helical arch N-terminal" evidence="1">
    <location>
        <begin position="7"/>
        <end position="144"/>
    </location>
</feature>
<gene>
    <name evidence="2" type="ORF">GTQ45_01930</name>
</gene>
<dbReference type="EMBL" id="WXYQ01000001">
    <property type="protein sequence ID" value="NBG94490.1"/>
    <property type="molecule type" value="Genomic_DNA"/>
</dbReference>
<dbReference type="GO" id="GO:0004527">
    <property type="term" value="F:exonuclease activity"/>
    <property type="evidence" value="ECO:0007669"/>
    <property type="project" value="UniProtKB-KW"/>
</dbReference>
<reference evidence="2 3" key="1">
    <citation type="journal article" date="2016" name="Int. J. Syst. Evol. Microbiol.">
        <title>Pyruvatibacter mobilis gen. nov., sp. nov., a marine bacterium from the culture broth of Picochlorum sp. 122.</title>
        <authorList>
            <person name="Wang G."/>
            <person name="Tang M."/>
            <person name="Wu H."/>
            <person name="Dai S."/>
            <person name="Li T."/>
            <person name="Chen C."/>
            <person name="He H."/>
            <person name="Fan J."/>
            <person name="Xiang W."/>
            <person name="Li X."/>
        </authorList>
    </citation>
    <scope>NUCLEOTIDE SEQUENCE [LARGE SCALE GENOMIC DNA]</scope>
    <source>
        <strain evidence="2 3">GYP-11</strain>
    </source>
</reference>
<dbReference type="GO" id="GO:0017108">
    <property type="term" value="F:5'-flap endonuclease activity"/>
    <property type="evidence" value="ECO:0007669"/>
    <property type="project" value="InterPro"/>
</dbReference>
<dbReference type="Pfam" id="PF02739">
    <property type="entry name" value="5_3_exonuc_N"/>
    <property type="match status" value="1"/>
</dbReference>
<dbReference type="Gene3D" id="1.10.150.20">
    <property type="entry name" value="5' to 3' exonuclease, C-terminal subdomain"/>
    <property type="match status" value="1"/>
</dbReference>
<dbReference type="InterPro" id="IPR036279">
    <property type="entry name" value="5-3_exonuclease_C_sf"/>
</dbReference>
<dbReference type="Proteomes" id="UP000470384">
    <property type="component" value="Unassembled WGS sequence"/>
</dbReference>
<keyword evidence="2" id="KW-0269">Exonuclease</keyword>
<keyword evidence="2" id="KW-0540">Nuclease</keyword>
<dbReference type="PANTHER" id="PTHR42646">
    <property type="entry name" value="FLAP ENDONUCLEASE XNI"/>
    <property type="match status" value="1"/>
</dbReference>
<name>A0A845Q8D2_9HYPH</name>
<dbReference type="SUPFAM" id="SSF88723">
    <property type="entry name" value="PIN domain-like"/>
    <property type="match status" value="1"/>
</dbReference>
<comment type="caution">
    <text evidence="2">The sequence shown here is derived from an EMBL/GenBank/DDBJ whole genome shotgun (WGS) entry which is preliminary data.</text>
</comment>
<dbReference type="Gene3D" id="3.40.50.1010">
    <property type="entry name" value="5'-nuclease"/>
    <property type="match status" value="1"/>
</dbReference>
<keyword evidence="3" id="KW-1185">Reference proteome</keyword>
<dbReference type="PANTHER" id="PTHR42646:SF2">
    <property type="entry name" value="5'-3' EXONUCLEASE FAMILY PROTEIN"/>
    <property type="match status" value="1"/>
</dbReference>
<dbReference type="InterPro" id="IPR029060">
    <property type="entry name" value="PIN-like_dom_sf"/>
</dbReference>
<dbReference type="GO" id="GO:0003677">
    <property type="term" value="F:DNA binding"/>
    <property type="evidence" value="ECO:0007669"/>
    <property type="project" value="InterPro"/>
</dbReference>
<organism evidence="2 3">
    <name type="scientific">Pyruvatibacter mobilis</name>
    <dbReference type="NCBI Taxonomy" id="1712261"/>
    <lineage>
        <taxon>Bacteria</taxon>
        <taxon>Pseudomonadati</taxon>
        <taxon>Pseudomonadota</taxon>
        <taxon>Alphaproteobacteria</taxon>
        <taxon>Hyphomicrobiales</taxon>
        <taxon>Parvibaculaceae</taxon>
        <taxon>Pyruvatibacter</taxon>
    </lineage>
</organism>
<sequence>MSYRRHLLIDGDVLAFKAAAVAETAIEWEPGYWTWFSDEMEARDICVAEIDRYMEALDADGYTLCLTDDAHNFRKDILDSYKGNRKSKRPLVLKAIKEWMADEMGAMVRPTLEGDDILGILATWPKFRKKHGEPVIVSIDKDMKTVPCLYCRDLETGIVEVTQEDADDWHLIQTLAGDQTDGYKGCPGIGMDRASKIIAEPTILVPYKHTITRGKRIGEVEVRYRAEPTSDKWKAVVSHYEAAGLNEEAALQQARVARILRASDYDFKSKTPIMWSPDK</sequence>
<evidence type="ECO:0000259" key="1">
    <source>
        <dbReference type="Pfam" id="PF02739"/>
    </source>
</evidence>
<dbReference type="GeneID" id="300653469"/>
<dbReference type="SUPFAM" id="SSF47807">
    <property type="entry name" value="5' to 3' exonuclease, C-terminal subdomain"/>
    <property type="match status" value="1"/>
</dbReference>
<dbReference type="GO" id="GO:0033567">
    <property type="term" value="P:DNA replication, Okazaki fragment processing"/>
    <property type="evidence" value="ECO:0007669"/>
    <property type="project" value="InterPro"/>
</dbReference>
<dbReference type="InterPro" id="IPR038969">
    <property type="entry name" value="FEN"/>
</dbReference>
<dbReference type="AlphaFoldDB" id="A0A845Q8D2"/>